<name>A0A6A1UVJ0_9ROSI</name>
<dbReference type="PANTHER" id="PTHR33108:SF51">
    <property type="entry name" value="DUF1677 FAMILY PROTEIN (DUF1677)"/>
    <property type="match status" value="1"/>
</dbReference>
<dbReference type="Pfam" id="PF07911">
    <property type="entry name" value="DUF1677"/>
    <property type="match status" value="1"/>
</dbReference>
<evidence type="ECO:0008006" key="4">
    <source>
        <dbReference type="Google" id="ProtNLM"/>
    </source>
</evidence>
<reference evidence="2 3" key="1">
    <citation type="journal article" date="2019" name="Plant Biotechnol. J.">
        <title>The red bayberry genome and genetic basis of sex determination.</title>
        <authorList>
            <person name="Jia H.M."/>
            <person name="Jia H.J."/>
            <person name="Cai Q.L."/>
            <person name="Wang Y."/>
            <person name="Zhao H.B."/>
            <person name="Yang W.F."/>
            <person name="Wang G.Y."/>
            <person name="Li Y.H."/>
            <person name="Zhan D.L."/>
            <person name="Shen Y.T."/>
            <person name="Niu Q.F."/>
            <person name="Chang L."/>
            <person name="Qiu J."/>
            <person name="Zhao L."/>
            <person name="Xie H.B."/>
            <person name="Fu W.Y."/>
            <person name="Jin J."/>
            <person name="Li X.W."/>
            <person name="Jiao Y."/>
            <person name="Zhou C.C."/>
            <person name="Tu T."/>
            <person name="Chai C.Y."/>
            <person name="Gao J.L."/>
            <person name="Fan L.J."/>
            <person name="van de Weg E."/>
            <person name="Wang J.Y."/>
            <person name="Gao Z.S."/>
        </authorList>
    </citation>
    <scope>NUCLEOTIDE SEQUENCE [LARGE SCALE GENOMIC DNA]</scope>
    <source>
        <tissue evidence="2">Leaves</tissue>
    </source>
</reference>
<dbReference type="Proteomes" id="UP000516437">
    <property type="component" value="Chromosome 8"/>
</dbReference>
<feature type="region of interest" description="Disordered" evidence="1">
    <location>
        <begin position="143"/>
        <end position="168"/>
    </location>
</feature>
<dbReference type="PANTHER" id="PTHR33108">
    <property type="entry name" value="OS01G0745000 PROTEIN"/>
    <property type="match status" value="1"/>
</dbReference>
<organism evidence="2 3">
    <name type="scientific">Morella rubra</name>
    <name type="common">Chinese bayberry</name>
    <dbReference type="NCBI Taxonomy" id="262757"/>
    <lineage>
        <taxon>Eukaryota</taxon>
        <taxon>Viridiplantae</taxon>
        <taxon>Streptophyta</taxon>
        <taxon>Embryophyta</taxon>
        <taxon>Tracheophyta</taxon>
        <taxon>Spermatophyta</taxon>
        <taxon>Magnoliopsida</taxon>
        <taxon>eudicotyledons</taxon>
        <taxon>Gunneridae</taxon>
        <taxon>Pentapetalae</taxon>
        <taxon>rosids</taxon>
        <taxon>fabids</taxon>
        <taxon>Fagales</taxon>
        <taxon>Myricaceae</taxon>
        <taxon>Morella</taxon>
    </lineage>
</organism>
<sequence length="186" mass="20819">MAPNSENLVGRHCKSEKVIKPPKLSMESLQRTISNISFELSKEEIDLHHLPSISEVEVAKCECCAMSEECTPEYISCVRDKFSGRIICGLCAEAVSEEMEKNGWKIEEALNEHMTACARFNRLGRTYPVLYQAKAIKEILKKSSRTRAKSMSPRDKSGQNKSGLARSSSCIPAITREIVDQTVVHN</sequence>
<protein>
    <recommendedName>
        <fullName evidence="4">DUF1677 domain-containing protein</fullName>
    </recommendedName>
</protein>
<accession>A0A6A1UVJ0</accession>
<comment type="caution">
    <text evidence="2">The sequence shown here is derived from an EMBL/GenBank/DDBJ whole genome shotgun (WGS) entry which is preliminary data.</text>
</comment>
<gene>
    <name evidence="2" type="ORF">CJ030_MR8G014206</name>
</gene>
<evidence type="ECO:0000256" key="1">
    <source>
        <dbReference type="SAM" id="MobiDB-lite"/>
    </source>
</evidence>
<dbReference type="EMBL" id="RXIC02000026">
    <property type="protein sequence ID" value="KAB1204343.1"/>
    <property type="molecule type" value="Genomic_DNA"/>
</dbReference>
<dbReference type="InterPro" id="IPR012876">
    <property type="entry name" value="DUF1677_pln"/>
</dbReference>
<keyword evidence="3" id="KW-1185">Reference proteome</keyword>
<dbReference type="OrthoDB" id="673856at2759"/>
<evidence type="ECO:0000313" key="3">
    <source>
        <dbReference type="Proteomes" id="UP000516437"/>
    </source>
</evidence>
<proteinExistence type="predicted"/>
<evidence type="ECO:0000313" key="2">
    <source>
        <dbReference type="EMBL" id="KAB1204343.1"/>
    </source>
</evidence>
<dbReference type="AlphaFoldDB" id="A0A6A1UVJ0"/>
<feature type="compositionally biased region" description="Polar residues" evidence="1">
    <location>
        <begin position="159"/>
        <end position="168"/>
    </location>
</feature>